<dbReference type="Gene3D" id="2.60.120.330">
    <property type="entry name" value="B-lactam Antibiotic, Isopenicillin N Synthase, Chain"/>
    <property type="match status" value="1"/>
</dbReference>
<dbReference type="Pfam" id="PF14226">
    <property type="entry name" value="DIOX_N"/>
    <property type="match status" value="1"/>
</dbReference>
<keyword evidence="2" id="KW-0408">Iron</keyword>
<evidence type="ECO:0000259" key="4">
    <source>
        <dbReference type="PROSITE" id="PS51471"/>
    </source>
</evidence>
<sequence>MAPGPQLPDTPDGPLTPPHAAQHFPNIPAFPSDVPTCPLVRISLARLLHGSEDEAERLWNACCDLGFFYIDLRAGDEHETEGGAVGNARQVEVHVDGEQLLDDADRLFGVQEEFFELPVEEKAKYDFSEQGSYFGYKGYGATVIDKNGTPDRNEFYNTSKDDILRLSPPLPAPPLLSPHRPLLSSFIRESHSLVNLILRILNSRLALPPNTLPALHRLTAPSGDQVRFVRAPPQPSSDARVALGEHTDFGSVTVLFNRVGGLQVLLPPGMAAAARADSVVELEGADAEGEGKGKGKGVEEEAWAFVRPLPGHAVVNLGDALVKMTSGILRSSIHRVAPPPGEQAQCTRYSLVYFARPEDDVVLRVLEGSERIEEKVRESGEVIGREREEREMSAKEWILRRALGRRTGAGKFEDSLGTEEVKQISSHTSRINPYGDLLKEIRRLQAGLELHHKQTWKANAPGPRHSGSKDTICVEIDIVLQ</sequence>
<evidence type="ECO:0000256" key="1">
    <source>
        <dbReference type="ARBA" id="ARBA00008056"/>
    </source>
</evidence>
<dbReference type="Proteomes" id="UP001521116">
    <property type="component" value="Unassembled WGS sequence"/>
</dbReference>
<accession>A0ABR3T0T8</accession>
<dbReference type="PANTHER" id="PTHR47990">
    <property type="entry name" value="2-OXOGLUTARATE (2OG) AND FE(II)-DEPENDENT OXYGENASE SUPERFAMILY PROTEIN-RELATED"/>
    <property type="match status" value="1"/>
</dbReference>
<evidence type="ECO:0000313" key="5">
    <source>
        <dbReference type="EMBL" id="KAL1632686.1"/>
    </source>
</evidence>
<comment type="caution">
    <text evidence="5">The sequence shown here is derived from an EMBL/GenBank/DDBJ whole genome shotgun (WGS) entry which is preliminary data.</text>
</comment>
<feature type="region of interest" description="Disordered" evidence="3">
    <location>
        <begin position="1"/>
        <end position="27"/>
    </location>
</feature>
<reference evidence="5 6" key="1">
    <citation type="submission" date="2024-02" db="EMBL/GenBank/DDBJ databases">
        <title>De novo assembly and annotation of 12 fungi associated with fruit tree decline syndrome in Ontario, Canada.</title>
        <authorList>
            <person name="Sulman M."/>
            <person name="Ellouze W."/>
            <person name="Ilyukhin E."/>
        </authorList>
    </citation>
    <scope>NUCLEOTIDE SEQUENCE [LARGE SCALE GENOMIC DNA]</scope>
    <source>
        <strain evidence="5 6">M1-105</strain>
    </source>
</reference>
<dbReference type="SUPFAM" id="SSF51197">
    <property type="entry name" value="Clavaminate synthase-like"/>
    <property type="match status" value="1"/>
</dbReference>
<dbReference type="InterPro" id="IPR027443">
    <property type="entry name" value="IPNS-like_sf"/>
</dbReference>
<dbReference type="EMBL" id="JAJVDC020000027">
    <property type="protein sequence ID" value="KAL1632686.1"/>
    <property type="molecule type" value="Genomic_DNA"/>
</dbReference>
<dbReference type="InterPro" id="IPR044861">
    <property type="entry name" value="IPNS-like_FE2OG_OXY"/>
</dbReference>
<dbReference type="Pfam" id="PF03171">
    <property type="entry name" value="2OG-FeII_Oxy"/>
    <property type="match status" value="1"/>
</dbReference>
<keyword evidence="2" id="KW-0560">Oxidoreductase</keyword>
<keyword evidence="2" id="KW-0479">Metal-binding</keyword>
<keyword evidence="6" id="KW-1185">Reference proteome</keyword>
<protein>
    <recommendedName>
        <fullName evidence="4">Fe2OG dioxygenase domain-containing protein</fullName>
    </recommendedName>
</protein>
<proteinExistence type="inferred from homology"/>
<dbReference type="InterPro" id="IPR050231">
    <property type="entry name" value="Iron_ascorbate_oxido_reductase"/>
</dbReference>
<evidence type="ECO:0000256" key="2">
    <source>
        <dbReference type="RuleBase" id="RU003682"/>
    </source>
</evidence>
<name>A0ABR3T0T8_9PEZI</name>
<organism evidence="5 6">
    <name type="scientific">Neofusicoccum ribis</name>
    <dbReference type="NCBI Taxonomy" id="45134"/>
    <lineage>
        <taxon>Eukaryota</taxon>
        <taxon>Fungi</taxon>
        <taxon>Dikarya</taxon>
        <taxon>Ascomycota</taxon>
        <taxon>Pezizomycotina</taxon>
        <taxon>Dothideomycetes</taxon>
        <taxon>Dothideomycetes incertae sedis</taxon>
        <taxon>Botryosphaeriales</taxon>
        <taxon>Botryosphaeriaceae</taxon>
        <taxon>Neofusicoccum</taxon>
    </lineage>
</organism>
<comment type="similarity">
    <text evidence="1 2">Belongs to the iron/ascorbate-dependent oxidoreductase family.</text>
</comment>
<evidence type="ECO:0000313" key="6">
    <source>
        <dbReference type="Proteomes" id="UP001521116"/>
    </source>
</evidence>
<feature type="domain" description="Fe2OG dioxygenase" evidence="4">
    <location>
        <begin position="222"/>
        <end position="357"/>
    </location>
</feature>
<dbReference type="InterPro" id="IPR026992">
    <property type="entry name" value="DIOX_N"/>
</dbReference>
<dbReference type="PROSITE" id="PS51471">
    <property type="entry name" value="FE2OG_OXY"/>
    <property type="match status" value="1"/>
</dbReference>
<dbReference type="InterPro" id="IPR005123">
    <property type="entry name" value="Oxoglu/Fe-dep_dioxygenase_dom"/>
</dbReference>
<gene>
    <name evidence="5" type="ORF">SLS56_003383</name>
</gene>
<evidence type="ECO:0000256" key="3">
    <source>
        <dbReference type="SAM" id="MobiDB-lite"/>
    </source>
</evidence>